<dbReference type="RefSeq" id="WP_032932469.1">
    <property type="nucleotide sequence ID" value="NZ_LZTH01000034.1"/>
</dbReference>
<evidence type="ECO:0000256" key="1">
    <source>
        <dbReference type="SAM" id="Coils"/>
    </source>
</evidence>
<evidence type="ECO:0000313" key="3">
    <source>
        <dbReference type="Proteomes" id="UP000093748"/>
    </source>
</evidence>
<dbReference type="Proteomes" id="UP000093748">
    <property type="component" value="Unassembled WGS sequence"/>
</dbReference>
<comment type="caution">
    <text evidence="2">The sequence shown here is derived from an EMBL/GenBank/DDBJ whole genome shotgun (WGS) entry which is preliminary data.</text>
</comment>
<name>A0A1A5ITY4_RHILI</name>
<reference evidence="3" key="1">
    <citation type="submission" date="2016-06" db="EMBL/GenBank/DDBJ databases">
        <title>NZP2037 Pacbio-Illumina hybrid assembly.</title>
        <authorList>
            <person name="Ramsay J.P."/>
        </authorList>
    </citation>
    <scope>NUCLEOTIDE SEQUENCE [LARGE SCALE GENOMIC DNA]</scope>
    <source>
        <strain evidence="3">R7ANS::ICEMlSym2042</strain>
    </source>
</reference>
<accession>A0A1A5ITY4</accession>
<dbReference type="AlphaFoldDB" id="A0A1A5ITY4"/>
<dbReference type="EMBL" id="LZTJ01000001">
    <property type="protein sequence ID" value="OBP82663.1"/>
    <property type="molecule type" value="Genomic_DNA"/>
</dbReference>
<dbReference type="GeneID" id="66680926"/>
<organism evidence="2 3">
    <name type="scientific">Rhizobium loti</name>
    <name type="common">Mesorhizobium loti</name>
    <dbReference type="NCBI Taxonomy" id="381"/>
    <lineage>
        <taxon>Bacteria</taxon>
        <taxon>Pseudomonadati</taxon>
        <taxon>Pseudomonadota</taxon>
        <taxon>Alphaproteobacteria</taxon>
        <taxon>Hyphomicrobiales</taxon>
        <taxon>Phyllobacteriaceae</taxon>
        <taxon>Mesorhizobium</taxon>
    </lineage>
</organism>
<sequence length="64" mass="7176">MIPNPNFDATAKADVLTQELADARRRIRQTEIALKRTEQMLAENIARSRRIRVAVDAADSLVKG</sequence>
<evidence type="ECO:0000313" key="2">
    <source>
        <dbReference type="EMBL" id="OBP82663.1"/>
    </source>
</evidence>
<proteinExistence type="predicted"/>
<keyword evidence="1" id="KW-0175">Coiled coil</keyword>
<dbReference type="OrthoDB" id="8088837at2"/>
<protein>
    <submittedName>
        <fullName evidence="2">Uncharacterized protein</fullName>
    </submittedName>
</protein>
<feature type="coiled-coil region" evidence="1">
    <location>
        <begin position="13"/>
        <end position="40"/>
    </location>
</feature>
<gene>
    <name evidence="2" type="ORF">BAE39_03705</name>
</gene>